<dbReference type="AlphaFoldDB" id="A0A552WS39"/>
<comment type="subcellular location">
    <subcellularLocation>
        <location evidence="1">Cell membrane</location>
    </subcellularLocation>
</comment>
<keyword evidence="8" id="KW-1185">Reference proteome</keyword>
<evidence type="ECO:0000256" key="5">
    <source>
        <dbReference type="ARBA" id="ARBA00023136"/>
    </source>
</evidence>
<sequence length="212" mass="21968">MLDSVLLGLRVALSLALVLVILWFIARKVNQGGAATRRVPITVLGRQSLGRRSGLAVVEVAGRTLVVGVSETGVQLLTELGADAELTAADAVGASGASTTAELAASLGATGTTAQPAAAGGQVIAGRFSPTADAADDGDVLAERPAFRPVGAERRRRSFEQVLATETDIVPRHRARRRAAAPQLTTGPLAGSVLDKTTWTRTWAAIQERSAR</sequence>
<dbReference type="InterPro" id="IPR022781">
    <property type="entry name" value="Flagellar_biosynth_FliO"/>
</dbReference>
<proteinExistence type="predicted"/>
<evidence type="ECO:0000256" key="6">
    <source>
        <dbReference type="SAM" id="Phobius"/>
    </source>
</evidence>
<keyword evidence="4 6" id="KW-1133">Transmembrane helix</keyword>
<dbReference type="RefSeq" id="WP_143418190.1">
    <property type="nucleotide sequence ID" value="NZ_VJXR01000020.1"/>
</dbReference>
<gene>
    <name evidence="7" type="ORF">FJ693_08920</name>
</gene>
<protein>
    <submittedName>
        <fullName evidence="7">FliO/MopB family protein</fullName>
    </submittedName>
</protein>
<reference evidence="7 8" key="1">
    <citation type="submission" date="2019-07" db="EMBL/GenBank/DDBJ databases">
        <title>Georgenia wutianyii sp. nov. and Georgenia *** sp. nov. isolated from plateau pika (Ochotona curzoniae) in the Qinghai-Tibet plateau of China.</title>
        <authorList>
            <person name="Tian Z."/>
        </authorList>
    </citation>
    <scope>NUCLEOTIDE SEQUENCE [LARGE SCALE GENOMIC DNA]</scope>
    <source>
        <strain evidence="7 8">Z446</strain>
    </source>
</reference>
<evidence type="ECO:0000256" key="2">
    <source>
        <dbReference type="ARBA" id="ARBA00022475"/>
    </source>
</evidence>
<evidence type="ECO:0000256" key="1">
    <source>
        <dbReference type="ARBA" id="ARBA00004236"/>
    </source>
</evidence>
<comment type="caution">
    <text evidence="7">The sequence shown here is derived from an EMBL/GenBank/DDBJ whole genome shotgun (WGS) entry which is preliminary data.</text>
</comment>
<keyword evidence="2" id="KW-1003">Cell membrane</keyword>
<dbReference type="GO" id="GO:0044781">
    <property type="term" value="P:bacterial-type flagellum organization"/>
    <property type="evidence" value="ECO:0007669"/>
    <property type="project" value="InterPro"/>
</dbReference>
<evidence type="ECO:0000313" key="8">
    <source>
        <dbReference type="Proteomes" id="UP000318693"/>
    </source>
</evidence>
<dbReference type="Pfam" id="PF04347">
    <property type="entry name" value="FliO"/>
    <property type="match status" value="1"/>
</dbReference>
<dbReference type="GO" id="GO:0016020">
    <property type="term" value="C:membrane"/>
    <property type="evidence" value="ECO:0007669"/>
    <property type="project" value="InterPro"/>
</dbReference>
<dbReference type="Proteomes" id="UP000318693">
    <property type="component" value="Unassembled WGS sequence"/>
</dbReference>
<feature type="transmembrane region" description="Helical" evidence="6">
    <location>
        <begin position="6"/>
        <end position="26"/>
    </location>
</feature>
<keyword evidence="3 6" id="KW-0812">Transmembrane</keyword>
<accession>A0A552WS39</accession>
<dbReference type="EMBL" id="VJXR01000020">
    <property type="protein sequence ID" value="TRW45640.1"/>
    <property type="molecule type" value="Genomic_DNA"/>
</dbReference>
<name>A0A552WS39_9MICO</name>
<keyword evidence="5 6" id="KW-0472">Membrane</keyword>
<evidence type="ECO:0000313" key="7">
    <source>
        <dbReference type="EMBL" id="TRW45640.1"/>
    </source>
</evidence>
<organism evidence="7 8">
    <name type="scientific">Georgenia yuyongxinii</name>
    <dbReference type="NCBI Taxonomy" id="2589797"/>
    <lineage>
        <taxon>Bacteria</taxon>
        <taxon>Bacillati</taxon>
        <taxon>Actinomycetota</taxon>
        <taxon>Actinomycetes</taxon>
        <taxon>Micrococcales</taxon>
        <taxon>Bogoriellaceae</taxon>
        <taxon>Georgenia</taxon>
    </lineage>
</organism>
<evidence type="ECO:0000256" key="3">
    <source>
        <dbReference type="ARBA" id="ARBA00022692"/>
    </source>
</evidence>
<evidence type="ECO:0000256" key="4">
    <source>
        <dbReference type="ARBA" id="ARBA00022989"/>
    </source>
</evidence>